<sequence length="72" mass="7917">MAPMKILARVLTDDVEGGYQITLETDDGQVVRVFATENQLSDLADDIDELLSDEDEDKTAKGAEETTEEQPS</sequence>
<evidence type="ECO:0000256" key="1">
    <source>
        <dbReference type="SAM" id="MobiDB-lite"/>
    </source>
</evidence>
<protein>
    <recommendedName>
        <fullName evidence="4">PepSY domain-containing protein</fullName>
    </recommendedName>
</protein>
<evidence type="ECO:0008006" key="4">
    <source>
        <dbReference type="Google" id="ProtNLM"/>
    </source>
</evidence>
<feature type="region of interest" description="Disordered" evidence="1">
    <location>
        <begin position="51"/>
        <end position="72"/>
    </location>
</feature>
<gene>
    <name evidence="2" type="ORF">OCOJLMKI_1171</name>
</gene>
<name>A0ABQ4RUZ7_9HYPH</name>
<reference evidence="2" key="1">
    <citation type="journal article" date="2021" name="Front. Microbiol.">
        <title>Comprehensive Comparative Genomics and Phenotyping of Methylobacterium Species.</title>
        <authorList>
            <person name="Alessa O."/>
            <person name="Ogura Y."/>
            <person name="Fujitani Y."/>
            <person name="Takami H."/>
            <person name="Hayashi T."/>
            <person name="Sahin N."/>
            <person name="Tani A."/>
        </authorList>
    </citation>
    <scope>NUCLEOTIDE SEQUENCE</scope>
    <source>
        <strain evidence="2">DSM 19015</strain>
    </source>
</reference>
<proteinExistence type="predicted"/>
<evidence type="ECO:0000313" key="2">
    <source>
        <dbReference type="EMBL" id="GJD93973.1"/>
    </source>
</evidence>
<dbReference type="RefSeq" id="WP_238243168.1">
    <property type="nucleotide sequence ID" value="NZ_BPQP01000017.1"/>
</dbReference>
<evidence type="ECO:0000313" key="3">
    <source>
        <dbReference type="Proteomes" id="UP001055125"/>
    </source>
</evidence>
<dbReference type="Proteomes" id="UP001055125">
    <property type="component" value="Unassembled WGS sequence"/>
</dbReference>
<organism evidence="2 3">
    <name type="scientific">Methylobacterium iners</name>
    <dbReference type="NCBI Taxonomy" id="418707"/>
    <lineage>
        <taxon>Bacteria</taxon>
        <taxon>Pseudomonadati</taxon>
        <taxon>Pseudomonadota</taxon>
        <taxon>Alphaproteobacteria</taxon>
        <taxon>Hyphomicrobiales</taxon>
        <taxon>Methylobacteriaceae</taxon>
        <taxon>Methylobacterium</taxon>
    </lineage>
</organism>
<accession>A0ABQ4RUZ7</accession>
<comment type="caution">
    <text evidence="2">The sequence shown here is derived from an EMBL/GenBank/DDBJ whole genome shotgun (WGS) entry which is preliminary data.</text>
</comment>
<dbReference type="EMBL" id="BPQP01000017">
    <property type="protein sequence ID" value="GJD93973.1"/>
    <property type="molecule type" value="Genomic_DNA"/>
</dbReference>
<keyword evidence="3" id="KW-1185">Reference proteome</keyword>
<reference evidence="2" key="2">
    <citation type="submission" date="2021-08" db="EMBL/GenBank/DDBJ databases">
        <authorList>
            <person name="Tani A."/>
            <person name="Ola A."/>
            <person name="Ogura Y."/>
            <person name="Katsura K."/>
            <person name="Hayashi T."/>
        </authorList>
    </citation>
    <scope>NUCLEOTIDE SEQUENCE</scope>
    <source>
        <strain evidence="2">DSM 19015</strain>
    </source>
</reference>